<keyword evidence="3" id="KW-1185">Reference proteome</keyword>
<dbReference type="EMBL" id="JBHMEY010000034">
    <property type="protein sequence ID" value="MFB9097109.1"/>
    <property type="molecule type" value="Genomic_DNA"/>
</dbReference>
<reference evidence="2 3" key="1">
    <citation type="submission" date="2024-09" db="EMBL/GenBank/DDBJ databases">
        <authorList>
            <person name="Sun Q."/>
            <person name="Mori K."/>
        </authorList>
    </citation>
    <scope>NUCLEOTIDE SEQUENCE [LARGE SCALE GENOMIC DNA]</scope>
    <source>
        <strain evidence="2 3">CECT 7955</strain>
    </source>
</reference>
<dbReference type="Proteomes" id="UP001589607">
    <property type="component" value="Unassembled WGS sequence"/>
</dbReference>
<feature type="chain" id="PRO_5045100820" evidence="1">
    <location>
        <begin position="19"/>
        <end position="189"/>
    </location>
</feature>
<keyword evidence="1" id="KW-0732">Signal</keyword>
<gene>
    <name evidence="2" type="ORF">ACFFVF_11315</name>
</gene>
<organism evidence="2 3">
    <name type="scientific">Flavobacterium jumunjinense</name>
    <dbReference type="NCBI Taxonomy" id="998845"/>
    <lineage>
        <taxon>Bacteria</taxon>
        <taxon>Pseudomonadati</taxon>
        <taxon>Bacteroidota</taxon>
        <taxon>Flavobacteriia</taxon>
        <taxon>Flavobacteriales</taxon>
        <taxon>Flavobacteriaceae</taxon>
        <taxon>Flavobacterium</taxon>
    </lineage>
</organism>
<proteinExistence type="predicted"/>
<comment type="caution">
    <text evidence="2">The sequence shown here is derived from an EMBL/GenBank/DDBJ whole genome shotgun (WGS) entry which is preliminary data.</text>
</comment>
<evidence type="ECO:0000313" key="3">
    <source>
        <dbReference type="Proteomes" id="UP001589607"/>
    </source>
</evidence>
<name>A0ABV5GP86_9FLAO</name>
<feature type="signal peptide" evidence="1">
    <location>
        <begin position="1"/>
        <end position="18"/>
    </location>
</feature>
<evidence type="ECO:0000313" key="2">
    <source>
        <dbReference type="EMBL" id="MFB9097109.1"/>
    </source>
</evidence>
<dbReference type="RefSeq" id="WP_236453658.1">
    <property type="nucleotide sequence ID" value="NZ_CBCSGE010000038.1"/>
</dbReference>
<protein>
    <submittedName>
        <fullName evidence="2">Uncharacterized protein</fullName>
    </submittedName>
</protein>
<evidence type="ECO:0000256" key="1">
    <source>
        <dbReference type="SAM" id="SignalP"/>
    </source>
</evidence>
<accession>A0ABV5GP86</accession>
<sequence>MKLFYSLLSLFMCLTSFGQNNLIKNFVSEVFLGYDCTIKPSKIESRSYRPFDYGDSYDEKNIIKFTSHPLVKGNVDGQYNVNYFNITADLFEKYGIYQLDMTLRFKNYKSCKETLEKLKRLARKNAEKKSEIKKHPNPEYGEECIYRYDEKLQLPRIYLDYSRAPYQIRIRVYTTYDFNMYKKYKDKIW</sequence>